<organism evidence="2 3">
    <name type="scientific">Mycobacterium intracellulare (strain ATCC 13950 / DSM 43223 / JCM 6384 / NCTC 13025 / 3600)</name>
    <dbReference type="NCBI Taxonomy" id="487521"/>
    <lineage>
        <taxon>Bacteria</taxon>
        <taxon>Bacillati</taxon>
        <taxon>Actinomycetota</taxon>
        <taxon>Actinomycetes</taxon>
        <taxon>Mycobacteriales</taxon>
        <taxon>Mycobacteriaceae</taxon>
        <taxon>Mycobacterium</taxon>
        <taxon>Mycobacterium avium complex (MAC)</taxon>
    </lineage>
</organism>
<evidence type="ECO:0000313" key="3">
    <source>
        <dbReference type="Proteomes" id="UP000008004"/>
    </source>
</evidence>
<sequence length="83" mass="8682">MRANTQPPADGHLDNFAEPAHPLLALHRNGVLGAPQWGRDPPTPAVSGGPMTGGQPVRENGFARPSPRVAGRSPSGRRCLDAI</sequence>
<dbReference type="KEGG" id="mia:OCU_26780"/>
<dbReference type="Proteomes" id="UP000008004">
    <property type="component" value="Chromosome"/>
</dbReference>
<feature type="region of interest" description="Disordered" evidence="1">
    <location>
        <begin position="32"/>
        <end position="83"/>
    </location>
</feature>
<protein>
    <submittedName>
        <fullName evidence="2">Uncharacterized protein</fullName>
    </submittedName>
</protein>
<evidence type="ECO:0000313" key="2">
    <source>
        <dbReference type="EMBL" id="AFC43897.1"/>
    </source>
</evidence>
<dbReference type="HOGENOM" id="CLU_2538938_0_0_11"/>
<dbReference type="PATRIC" id="fig|487521.10.peg.2692"/>
<evidence type="ECO:0000256" key="1">
    <source>
        <dbReference type="SAM" id="MobiDB-lite"/>
    </source>
</evidence>
<dbReference type="AlphaFoldDB" id="H8IM48"/>
<name>H8IM48_MYCIA</name>
<gene>
    <name evidence="2" type="ordered locus">OCU_26780</name>
</gene>
<proteinExistence type="predicted"/>
<dbReference type="EMBL" id="CP003322">
    <property type="protein sequence ID" value="AFC43897.1"/>
    <property type="molecule type" value="Genomic_DNA"/>
</dbReference>
<reference evidence="2 3" key="1">
    <citation type="journal article" date="2012" name="J. Bacteriol.">
        <title>Complete genome sequence of Mycobacterium intracellulare strain ATCC 13950T.</title>
        <authorList>
            <person name="Kim B.J."/>
            <person name="Choi B.S."/>
            <person name="Lim J.S."/>
            <person name="Choi I.Y."/>
            <person name="Lee J.H."/>
            <person name="Chun J."/>
            <person name="Kook Y.H."/>
            <person name="Kim B.J."/>
        </authorList>
    </citation>
    <scope>NUCLEOTIDE SEQUENCE [LARGE SCALE GENOMIC DNA]</scope>
    <source>
        <strain evidence="3">ATCC 13950 / DSM 43223 / JCM 6384 / NCTC 13025 / 3600</strain>
    </source>
</reference>
<accession>H8IM48</accession>